<accession>A0A0M3HY67</accession>
<dbReference type="Proteomes" id="UP000036681">
    <property type="component" value="Unplaced"/>
</dbReference>
<dbReference type="WBParaSite" id="ALUE_0000840601-mRNA-1">
    <property type="protein sequence ID" value="ALUE_0000840601-mRNA-1"/>
    <property type="gene ID" value="ALUE_0000840601"/>
</dbReference>
<evidence type="ECO:0000313" key="1">
    <source>
        <dbReference type="Proteomes" id="UP000036681"/>
    </source>
</evidence>
<keyword evidence="1" id="KW-1185">Reference proteome</keyword>
<proteinExistence type="predicted"/>
<protein>
    <submittedName>
        <fullName evidence="2">Transposase</fullName>
    </submittedName>
</protein>
<evidence type="ECO:0000313" key="2">
    <source>
        <dbReference type="WBParaSite" id="ALUE_0000840601-mRNA-1"/>
    </source>
</evidence>
<reference evidence="2" key="1">
    <citation type="submission" date="2017-02" db="UniProtKB">
        <authorList>
            <consortium name="WormBaseParasite"/>
        </authorList>
    </citation>
    <scope>IDENTIFICATION</scope>
</reference>
<name>A0A0M3HY67_ASCLU</name>
<dbReference type="AlphaFoldDB" id="A0A0M3HY67"/>
<organism evidence="1 2">
    <name type="scientific">Ascaris lumbricoides</name>
    <name type="common">Giant roundworm</name>
    <dbReference type="NCBI Taxonomy" id="6252"/>
    <lineage>
        <taxon>Eukaryota</taxon>
        <taxon>Metazoa</taxon>
        <taxon>Ecdysozoa</taxon>
        <taxon>Nematoda</taxon>
        <taxon>Chromadorea</taxon>
        <taxon>Rhabditida</taxon>
        <taxon>Spirurina</taxon>
        <taxon>Ascaridomorpha</taxon>
        <taxon>Ascaridoidea</taxon>
        <taxon>Ascarididae</taxon>
        <taxon>Ascaris</taxon>
    </lineage>
</organism>
<sequence>MPTMEETGADSFSALKRDGRALFLASLYAADADDAESVVASLRMQHRTRDHKAD</sequence>